<dbReference type="InterPro" id="IPR045919">
    <property type="entry name" value="DUF6338"/>
</dbReference>
<accession>A0A3N2AVY7</accession>
<comment type="caution">
    <text evidence="2">The sequence shown here is derived from an EMBL/GenBank/DDBJ whole genome shotgun (WGS) entry which is preliminary data.</text>
</comment>
<dbReference type="Pfam" id="PF19865">
    <property type="entry name" value="DUF6338"/>
    <property type="match status" value="1"/>
</dbReference>
<protein>
    <submittedName>
        <fullName evidence="2">Uncharacterized protein</fullName>
    </submittedName>
</protein>
<keyword evidence="1" id="KW-0812">Transmembrane</keyword>
<reference evidence="2 3" key="1">
    <citation type="submission" date="2018-11" db="EMBL/GenBank/DDBJ databases">
        <title>Sequencing the genomes of 1000 actinobacteria strains.</title>
        <authorList>
            <person name="Klenk H.-P."/>
        </authorList>
    </citation>
    <scope>NUCLEOTIDE SEQUENCE [LARGE SCALE GENOMIC DNA]</scope>
    <source>
        <strain evidence="2 3">DSM 9580</strain>
    </source>
</reference>
<keyword evidence="3" id="KW-1185">Reference proteome</keyword>
<keyword evidence="1" id="KW-1133">Transmembrane helix</keyword>
<gene>
    <name evidence="2" type="ORF">EDD26_2593</name>
</gene>
<feature type="transmembrane region" description="Helical" evidence="1">
    <location>
        <begin position="88"/>
        <end position="109"/>
    </location>
</feature>
<proteinExistence type="predicted"/>
<evidence type="ECO:0000313" key="2">
    <source>
        <dbReference type="EMBL" id="ROR67187.1"/>
    </source>
</evidence>
<dbReference type="Proteomes" id="UP000275456">
    <property type="component" value="Unassembled WGS sequence"/>
</dbReference>
<keyword evidence="1" id="KW-0472">Membrane</keyword>
<dbReference type="EMBL" id="RKHJ01000001">
    <property type="protein sequence ID" value="ROR67187.1"/>
    <property type="molecule type" value="Genomic_DNA"/>
</dbReference>
<name>A0A3N2AVY7_9MICO</name>
<feature type="transmembrane region" description="Helical" evidence="1">
    <location>
        <begin position="6"/>
        <end position="25"/>
    </location>
</feature>
<dbReference type="OrthoDB" id="3619694at2"/>
<dbReference type="RefSeq" id="WP_123698086.1">
    <property type="nucleotide sequence ID" value="NZ_RKHJ01000001.1"/>
</dbReference>
<feature type="transmembrane region" description="Helical" evidence="1">
    <location>
        <begin position="46"/>
        <end position="68"/>
    </location>
</feature>
<sequence>MIPEGFATVYAFLGLVAPGLLFEMLRERRRPSLEQSSFREASRVALMSLVLTTASILILMVVALVLPGALPDLAAWVSDGDAYARDHFWRIVVGITAEVVIACLLALAADRYLRRGDTAAHPIGHGDLWNSLFSADLSRDEVAWVKVELSSGAQYWGYVDYFTIGKPPSEREMVLKGPRMQSRDAGAIRASEEEYWAYVVVKYADVRLLKVRYEPRAKASAPPS</sequence>
<organism evidence="2 3">
    <name type="scientific">Agrococcus jenensis</name>
    <dbReference type="NCBI Taxonomy" id="46353"/>
    <lineage>
        <taxon>Bacteria</taxon>
        <taxon>Bacillati</taxon>
        <taxon>Actinomycetota</taxon>
        <taxon>Actinomycetes</taxon>
        <taxon>Micrococcales</taxon>
        <taxon>Microbacteriaceae</taxon>
        <taxon>Agrococcus</taxon>
    </lineage>
</organism>
<dbReference type="AlphaFoldDB" id="A0A3N2AVY7"/>
<evidence type="ECO:0000256" key="1">
    <source>
        <dbReference type="SAM" id="Phobius"/>
    </source>
</evidence>
<evidence type="ECO:0000313" key="3">
    <source>
        <dbReference type="Proteomes" id="UP000275456"/>
    </source>
</evidence>